<dbReference type="Proteomes" id="UP000289738">
    <property type="component" value="Chromosome B05"/>
</dbReference>
<dbReference type="STRING" id="3818.A0A444Z010"/>
<feature type="domain" description="Aminotransferase-like plant mobile" evidence="1">
    <location>
        <begin position="37"/>
        <end position="195"/>
    </location>
</feature>
<dbReference type="Pfam" id="PF10536">
    <property type="entry name" value="PMD"/>
    <property type="match status" value="1"/>
</dbReference>
<evidence type="ECO:0000259" key="1">
    <source>
        <dbReference type="Pfam" id="PF10536"/>
    </source>
</evidence>
<sequence length="201" mass="22975">MSGGGVNAEENFNRLDEHHIAAHLFHKVCLREVPAGHVGTTKFNIKLKWLRTRLQQMPLDLEDNGLMQYAWCYILYLLGGVLLPDKANNTVHVRYLSLLADYDAICTYSWGSAVLYWLYRAMCLATDPSVEGMAGCHTLLMSWIYYRLPFFAPNVTTVYSFPLATRWAGKKGQNDYAEQHLLRHRLRLDNLQVDDVGAGCY</sequence>
<comment type="caution">
    <text evidence="2">The sequence shown here is derived from an EMBL/GenBank/DDBJ whole genome shotgun (WGS) entry which is preliminary data.</text>
</comment>
<organism evidence="2 3">
    <name type="scientific">Arachis hypogaea</name>
    <name type="common">Peanut</name>
    <dbReference type="NCBI Taxonomy" id="3818"/>
    <lineage>
        <taxon>Eukaryota</taxon>
        <taxon>Viridiplantae</taxon>
        <taxon>Streptophyta</taxon>
        <taxon>Embryophyta</taxon>
        <taxon>Tracheophyta</taxon>
        <taxon>Spermatophyta</taxon>
        <taxon>Magnoliopsida</taxon>
        <taxon>eudicotyledons</taxon>
        <taxon>Gunneridae</taxon>
        <taxon>Pentapetalae</taxon>
        <taxon>rosids</taxon>
        <taxon>fabids</taxon>
        <taxon>Fabales</taxon>
        <taxon>Fabaceae</taxon>
        <taxon>Papilionoideae</taxon>
        <taxon>50 kb inversion clade</taxon>
        <taxon>dalbergioids sensu lato</taxon>
        <taxon>Dalbergieae</taxon>
        <taxon>Pterocarpus clade</taxon>
        <taxon>Arachis</taxon>
    </lineage>
</organism>
<dbReference type="InterPro" id="IPR019557">
    <property type="entry name" value="AminoTfrase-like_pln_mobile"/>
</dbReference>
<dbReference type="PANTHER" id="PTHR46033">
    <property type="entry name" value="PROTEIN MAIN-LIKE 2"/>
    <property type="match status" value="1"/>
</dbReference>
<protein>
    <recommendedName>
        <fullName evidence="1">Aminotransferase-like plant mobile domain-containing protein</fullName>
    </recommendedName>
</protein>
<dbReference type="GO" id="GO:0010073">
    <property type="term" value="P:meristem maintenance"/>
    <property type="evidence" value="ECO:0007669"/>
    <property type="project" value="InterPro"/>
</dbReference>
<keyword evidence="3" id="KW-1185">Reference proteome</keyword>
<dbReference type="EMBL" id="SDMP01000015">
    <property type="protein sequence ID" value="RYR07496.1"/>
    <property type="molecule type" value="Genomic_DNA"/>
</dbReference>
<proteinExistence type="predicted"/>
<accession>A0A444Z010</accession>
<dbReference type="PANTHER" id="PTHR46033:SF8">
    <property type="entry name" value="PROTEIN MAINTENANCE OF MERISTEMS-LIKE"/>
    <property type="match status" value="1"/>
</dbReference>
<gene>
    <name evidence="2" type="ORF">Ahy_B05g074856</name>
</gene>
<dbReference type="InterPro" id="IPR044824">
    <property type="entry name" value="MAIN-like"/>
</dbReference>
<name>A0A444Z010_ARAHY</name>
<evidence type="ECO:0000313" key="2">
    <source>
        <dbReference type="EMBL" id="RYR07496.1"/>
    </source>
</evidence>
<dbReference type="AlphaFoldDB" id="A0A444Z010"/>
<evidence type="ECO:0000313" key="3">
    <source>
        <dbReference type="Proteomes" id="UP000289738"/>
    </source>
</evidence>
<reference evidence="2 3" key="1">
    <citation type="submission" date="2019-01" db="EMBL/GenBank/DDBJ databases">
        <title>Sequencing of cultivated peanut Arachis hypogaea provides insights into genome evolution and oil improvement.</title>
        <authorList>
            <person name="Chen X."/>
        </authorList>
    </citation>
    <scope>NUCLEOTIDE SEQUENCE [LARGE SCALE GENOMIC DNA]</scope>
    <source>
        <strain evidence="3">cv. Fuhuasheng</strain>
        <tissue evidence="2">Leaves</tissue>
    </source>
</reference>